<sequence>MTSSLASQLSGIRSLNADRLASTSALASHTSYLFPQKIAVKQDLHATHSLGSNGWEELCNDDARLRKWDKASLLFGEESRSKDRLMLGKEENEEIDEAVREFLRKIGPVLTTKSAAKCLEWLVRRFRIHEFSVEDVLGAFLPYHETPQFARMLKICKLKKFPHLAFLLPIQKVGSPLPASVLQTALLAPHTTTASMELVRWVASLLDPSRFLKEENIRPHRILVSFWTSTLIQLCVRWAGNEAGDIDGGLVKSSKKKSGKFKQADAQVLLSGLLPAVVQVAEARELGSESRVGAYMVLCAIGCAFSLSIDAVRSVLASISKSGPISDESQAQVESTSKALLAACFALCASPVEDLEVLSLQSQPQDRLLPDGIVRAICGMDRPAERVMVASKSYNLDSFTAQLLASLIVSIAEQAQATLLEELLLAKELPTSLILKALDILLQWQPSESDDPSVAGLSSAVTSENLKDTLRNRIKVLSAVRQTRPEHFDTAAQSSTSGKNLGEAERQRVWKVIRAVMSIDAGISIEEAASDGSQNNSDVVWLGINAADASQRQLSLENLFDDVEKGRIAVKDAIVKDSIKSRIQDSSRPVLKTLYSKPDILLNALKGEVLLSSIAEALGVTGNLGVEEMGLHLQFLVSSLIVRHPRLEIRVFQSALWPRLLWTGETIDVAKMTSKIVFESKISQRSDGERGSISAMLKGVARIAQDGEDIPGAANESIADSIASEISATSSIDAFNQRVAFIISQARGGDQVTSSSQLLAIIVLIRLLSIVDQAQFLPLSRGVIESVALPLLSSNRGSAEDNEKDLVSMNKLKGTVSAESFAVIYRQPSSAKTLRRLAAQLMQQVLLRLPVPSLSSYLDSLDTASKTAVEILGTLYAATSSPSTGPVLSRHLLRTLLSKLSDSSLPFLASVWTAPKRSIVIDGSSKTVSVGFEPVVRLAALRHAGAFLHAFASSTAAKDFQTIVPALLVALKEADASLRLAALDCFDAIASVCDAAKKGDVEIFGYEKIYGHSSSDLQYLDFPMLGKYVRLINERRNGFRNDPNFVTVLHQEVLEVNRQDGRKEVNFKHATICYLLSHIVCWNDYQARLALLECLQGISDHDTLKMLMPLLRGLRQTQHEGFKSLNQEAQLTYAALLFGAFNKNVRTYLEDQSNGSWSFFLEALSAAEVHSIQVQAVKALQIGLFTSLKLSMRQEVVEHLASIIADPGKINAPELQSSLRELDIDAQVLVPVLASLRDTITTKVLDAPEAKRARVAVSSDDAIQKASSILVTLLESAASRKLRPSGAIVLELFEVLRVAVELHTSLAVNAEYLLQLSMTCLSNLLDRGTDLAADVVPALRADTIVNAIKASSNPQTFQHALLLLAKVATLAPESVLHNVMPIFTFVGSTVLQRDDSFSFTVVERTLKSIIPALVASLKRGENASKNLFALLCEARAFIRIFTDAATHVPRHRRQVFFRLLVEILGAQEFLAAICMLLVDRSAHKVIKQDDQGVEATLQLPLVVMQAQPALVQLRAINQIWEEAQRIWSNRANRETLSENVFLDRAGRVDREHSDNQTEPIRQVLSLIAFIEHAIASRSFAAQLLTLDQSEFGDSLAQFIHASLALSDGQNVPNTSINDAARQALTKAMPFVPVESIMSVISSLVSDKAASRQCSGFSLFASRIASMGEGQDRVDAAKFTPRIMEAALAVLRSSETAMLDETLRQSALDAIKAVSATALQSEHGSLAASIPVIIAIGKDENTPATAQITVFSIARRLTDNLGPRLIPHVASLVPFCLSTIEGSLATAVSCSAALRTGAFDTLAGLFTSIPTFMTKYLSDIIRMSICPQLQASLASISGSSTAGERSLNGLVSALVKKTPSQQVFDSIFKVWEGIDKSSRDLLVGIFAFLARALRQTDRAGMQATYKSIFRFMLKALDMRRERPGALDDEDLHEIEDMCLRAFVKMVMKLNETSFRPLFLRTYDWAVLDLVDDDTPSDDEGLLARQMVLYKLMNVLSDNLKSLVSSYYATMLDQTIELLQSFGKAKIQKPDLWREVVSSILKSARYDEGSFWNPSRLSKIAPPLVSQLNLMGSLGGSKVGLDREEDVHLLVRTFSALAQTVSDEASLKLVNGSILTKARSEEPEVRVACLKVITRVWAEEGEAMLGLVPETVASLSELLDDDDQRVAEEAAKLREMIEVALGEPLDSYLQ</sequence>
<evidence type="ECO:0000313" key="1">
    <source>
        <dbReference type="EMBL" id="PWN51764.1"/>
    </source>
</evidence>
<reference evidence="1 2" key="1">
    <citation type="journal article" date="2018" name="Mol. Biol. Evol.">
        <title>Broad Genomic Sampling Reveals a Smut Pathogenic Ancestry of the Fungal Clade Ustilaginomycotina.</title>
        <authorList>
            <person name="Kijpornyongpan T."/>
            <person name="Mondo S.J."/>
            <person name="Barry K."/>
            <person name="Sandor L."/>
            <person name="Lee J."/>
            <person name="Lipzen A."/>
            <person name="Pangilinan J."/>
            <person name="LaButti K."/>
            <person name="Hainaut M."/>
            <person name="Henrissat B."/>
            <person name="Grigoriev I.V."/>
            <person name="Spatafora J.W."/>
            <person name="Aime M.C."/>
        </authorList>
    </citation>
    <scope>NUCLEOTIDE SEQUENCE [LARGE SCALE GENOMIC DNA]</scope>
    <source>
        <strain evidence="1 2">SA 807</strain>
    </source>
</reference>
<accession>A0ACD0P113</accession>
<dbReference type="Proteomes" id="UP000245626">
    <property type="component" value="Unassembled WGS sequence"/>
</dbReference>
<evidence type="ECO:0000313" key="2">
    <source>
        <dbReference type="Proteomes" id="UP000245626"/>
    </source>
</evidence>
<organism evidence="1 2">
    <name type="scientific">Violaceomyces palustris</name>
    <dbReference type="NCBI Taxonomy" id="1673888"/>
    <lineage>
        <taxon>Eukaryota</taxon>
        <taxon>Fungi</taxon>
        <taxon>Dikarya</taxon>
        <taxon>Basidiomycota</taxon>
        <taxon>Ustilaginomycotina</taxon>
        <taxon>Ustilaginomycetes</taxon>
        <taxon>Violaceomycetales</taxon>
        <taxon>Violaceomycetaceae</taxon>
        <taxon>Violaceomyces</taxon>
    </lineage>
</organism>
<proteinExistence type="predicted"/>
<name>A0ACD0P113_9BASI</name>
<keyword evidence="2" id="KW-1185">Reference proteome</keyword>
<dbReference type="EMBL" id="KZ819819">
    <property type="protein sequence ID" value="PWN51764.1"/>
    <property type="molecule type" value="Genomic_DNA"/>
</dbReference>
<gene>
    <name evidence="1" type="ORF">IE53DRAFT_378701</name>
</gene>
<protein>
    <submittedName>
        <fullName evidence="1">Uncharacterized protein</fullName>
    </submittedName>
</protein>